<organism evidence="1 2">
    <name type="scientific">Phytophthora lilii</name>
    <dbReference type="NCBI Taxonomy" id="2077276"/>
    <lineage>
        <taxon>Eukaryota</taxon>
        <taxon>Sar</taxon>
        <taxon>Stramenopiles</taxon>
        <taxon>Oomycota</taxon>
        <taxon>Peronosporomycetes</taxon>
        <taxon>Peronosporales</taxon>
        <taxon>Peronosporaceae</taxon>
        <taxon>Phytophthora</taxon>
    </lineage>
</organism>
<dbReference type="OrthoDB" id="129443at2759"/>
<evidence type="ECO:0000313" key="2">
    <source>
        <dbReference type="Proteomes" id="UP001165083"/>
    </source>
</evidence>
<accession>A0A9W6WNZ8</accession>
<proteinExistence type="predicted"/>
<keyword evidence="2" id="KW-1185">Reference proteome</keyword>
<dbReference type="Proteomes" id="UP001165083">
    <property type="component" value="Unassembled WGS sequence"/>
</dbReference>
<dbReference type="EMBL" id="BSXW01000094">
    <property type="protein sequence ID" value="GMF11927.1"/>
    <property type="molecule type" value="Genomic_DNA"/>
</dbReference>
<gene>
    <name evidence="1" type="ORF">Plil01_000259300</name>
</gene>
<comment type="caution">
    <text evidence="1">The sequence shown here is derived from an EMBL/GenBank/DDBJ whole genome shotgun (WGS) entry which is preliminary data.</text>
</comment>
<dbReference type="AlphaFoldDB" id="A0A9W6WNZ8"/>
<reference evidence="1" key="1">
    <citation type="submission" date="2023-04" db="EMBL/GenBank/DDBJ databases">
        <title>Phytophthora lilii NBRC 32176.</title>
        <authorList>
            <person name="Ichikawa N."/>
            <person name="Sato H."/>
            <person name="Tonouchi N."/>
        </authorList>
    </citation>
    <scope>NUCLEOTIDE SEQUENCE</scope>
    <source>
        <strain evidence="1">NBRC 32176</strain>
    </source>
</reference>
<evidence type="ECO:0000313" key="1">
    <source>
        <dbReference type="EMBL" id="GMF11927.1"/>
    </source>
</evidence>
<protein>
    <submittedName>
        <fullName evidence="1">Unnamed protein product</fullName>
    </submittedName>
</protein>
<sequence>MDMTAKKRYNRDESSDEDDILKHLDAAFRCEQRREQQRSYRAHKKLKKDRTHFLDPVSPDVQKRCAQELQMALGAEGLDESACCVCDRLVLIQNIVRREDNDWRFIKNLQKILGTRDESLPDKLARQCHAPPHISGLGNVLVSPRGMHCYVDHNGYPSAWIDKQVEKVKKMHRIRNQHVKDVFNFYKTYNPLYSDVASDIEALATEYSEDVIEEHFVEHVQEAGNSLSDSISTELESVRGQTDAWALSNDDESTFLERRVGLLDDTLRVPADENQFISEVGRKDGTERSFLFRRSNQFSRDVNGDLFARLFPHLFPFGRGHPGERRRVIVSLKEAIKHYLALSSRQFAEDELFTLVAFDRLALQTMYIQNSVRCAVWRARFVTLTPNIENSFVMAQYTGITPVQSCLTYWKLDCLVRLSFLKPVWAMAASARLFMRQVDAFIRYGLGIDPKPKKATGQQGLLGKVAAYLEWWRFKGVAHCTSTF</sequence>
<name>A0A9W6WNZ8_9STRA</name>